<protein>
    <submittedName>
        <fullName evidence="3">Uncharacterized protein</fullName>
    </submittedName>
</protein>
<evidence type="ECO:0000256" key="1">
    <source>
        <dbReference type="SAM" id="Coils"/>
    </source>
</evidence>
<dbReference type="GeneID" id="28740525"/>
<reference evidence="3 4" key="1">
    <citation type="submission" date="2015-06" db="EMBL/GenBank/DDBJ databases">
        <title>Draft genome of the ant-associated black yeast Phialophora attae CBS 131958.</title>
        <authorList>
            <person name="Moreno L.F."/>
            <person name="Stielow B.J."/>
            <person name="de Hoog S."/>
            <person name="Vicente V.A."/>
            <person name="Weiss V.A."/>
            <person name="de Vries M."/>
            <person name="Cruz L.M."/>
            <person name="Souza E.M."/>
        </authorList>
    </citation>
    <scope>NUCLEOTIDE SEQUENCE [LARGE SCALE GENOMIC DNA]</scope>
    <source>
        <strain evidence="3 4">CBS 131958</strain>
    </source>
</reference>
<evidence type="ECO:0000313" key="3">
    <source>
        <dbReference type="EMBL" id="KPI41115.1"/>
    </source>
</evidence>
<feature type="compositionally biased region" description="Basic and acidic residues" evidence="2">
    <location>
        <begin position="60"/>
        <end position="73"/>
    </location>
</feature>
<dbReference type="AlphaFoldDB" id="A0A0N1NZT3"/>
<dbReference type="Proteomes" id="UP000038010">
    <property type="component" value="Unassembled WGS sequence"/>
</dbReference>
<feature type="region of interest" description="Disordered" evidence="2">
    <location>
        <begin position="1"/>
        <end position="153"/>
    </location>
</feature>
<accession>A0A0N1NZT3</accession>
<evidence type="ECO:0000313" key="4">
    <source>
        <dbReference type="Proteomes" id="UP000038010"/>
    </source>
</evidence>
<dbReference type="VEuPathDB" id="FungiDB:AB675_8214"/>
<dbReference type="RefSeq" id="XP_018001078.1">
    <property type="nucleotide sequence ID" value="XM_018148645.1"/>
</dbReference>
<feature type="compositionally biased region" description="Polar residues" evidence="2">
    <location>
        <begin position="132"/>
        <end position="146"/>
    </location>
</feature>
<keyword evidence="1" id="KW-0175">Coiled coil</keyword>
<feature type="compositionally biased region" description="Basic and acidic residues" evidence="2">
    <location>
        <begin position="355"/>
        <end position="364"/>
    </location>
</feature>
<gene>
    <name evidence="3" type="ORF">AB675_8214</name>
</gene>
<keyword evidence="4" id="KW-1185">Reference proteome</keyword>
<organism evidence="3 4">
    <name type="scientific">Cyphellophora attinorum</name>
    <dbReference type="NCBI Taxonomy" id="1664694"/>
    <lineage>
        <taxon>Eukaryota</taxon>
        <taxon>Fungi</taxon>
        <taxon>Dikarya</taxon>
        <taxon>Ascomycota</taxon>
        <taxon>Pezizomycotina</taxon>
        <taxon>Eurotiomycetes</taxon>
        <taxon>Chaetothyriomycetidae</taxon>
        <taxon>Chaetothyriales</taxon>
        <taxon>Cyphellophoraceae</taxon>
        <taxon>Cyphellophora</taxon>
    </lineage>
</organism>
<sequence length="534" mass="58602">MPLPPRPPMTSKEAKRAHKKDPIKFKFTASQLRRAERADELEARRQDVEGKERKRKANRRQREEKEARDREAQQKLLQEGRISVEDTWGKVTASQPRLNAFFSRPISKPKGKATAIARTATETENEDEVLENNESAEPSPAKSQGSIEYDSQGDTLVDKTALDILNVEDELSDADLLKALSPTPRDLVADNKHGLPCLAPVSLQSKLSGPRSLISKESSTPKTSRQKLKSGVVMSKRKVEDMSANTSADLSNLADHFDDEFGPAPGYIAQPATTTPPTRNVRIFSDRTARFEHVSPPAHEITGDDSHDALEHYGRPPLRLASDPEVYAKSRFLVDHGKQPQPKVLDKTMTPEKYHALSKAEKLRSNPRTQQSALGDLESEDRDLTAAMNEREAIGNPPATPVLRHARLATHQPAGALNSSIFNDAARSVVGLRTATVLELPTTNPLTSDSNNAPKRTKTSHSTNPTAGGLPIKSEDDLTPARAPATIQPSQSFNSIDDADFLAAEEEAKAVSTQEALDMALEEVEASLEKKSKK</sequence>
<feature type="coiled-coil region" evidence="1">
    <location>
        <begin position="503"/>
        <end position="534"/>
    </location>
</feature>
<feature type="compositionally biased region" description="Basic and acidic residues" evidence="2">
    <location>
        <begin position="33"/>
        <end position="52"/>
    </location>
</feature>
<dbReference type="EMBL" id="LFJN01000010">
    <property type="protein sequence ID" value="KPI41115.1"/>
    <property type="molecule type" value="Genomic_DNA"/>
</dbReference>
<evidence type="ECO:0000256" key="2">
    <source>
        <dbReference type="SAM" id="MobiDB-lite"/>
    </source>
</evidence>
<feature type="region of interest" description="Disordered" evidence="2">
    <location>
        <begin position="442"/>
        <end position="494"/>
    </location>
</feature>
<feature type="region of interest" description="Disordered" evidence="2">
    <location>
        <begin position="206"/>
        <end position="232"/>
    </location>
</feature>
<feature type="compositionally biased region" description="Polar residues" evidence="2">
    <location>
        <begin position="442"/>
        <end position="466"/>
    </location>
</feature>
<comment type="caution">
    <text evidence="3">The sequence shown here is derived from an EMBL/GenBank/DDBJ whole genome shotgun (WGS) entry which is preliminary data.</text>
</comment>
<dbReference type="OrthoDB" id="4160688at2759"/>
<feature type="region of interest" description="Disordered" evidence="2">
    <location>
        <begin position="355"/>
        <end position="377"/>
    </location>
</feature>
<name>A0A0N1NZT3_9EURO</name>
<feature type="compositionally biased region" description="Low complexity" evidence="2">
    <location>
        <begin position="113"/>
        <end position="122"/>
    </location>
</feature>
<proteinExistence type="predicted"/>